<dbReference type="Gene3D" id="3.30.470.20">
    <property type="entry name" value="ATP-grasp fold, B domain"/>
    <property type="match status" value="1"/>
</dbReference>
<dbReference type="SUPFAM" id="SSF52440">
    <property type="entry name" value="PreATP-grasp domain"/>
    <property type="match status" value="1"/>
</dbReference>
<feature type="binding site" evidence="15">
    <location>
        <position position="180"/>
    </location>
    <ligand>
        <name>Mg(2+)</name>
        <dbReference type="ChEBI" id="CHEBI:18420"/>
    </ligand>
</feature>
<feature type="binding site" evidence="14">
    <location>
        <position position="342"/>
    </location>
    <ligand>
        <name>ATP</name>
        <dbReference type="ChEBI" id="CHEBI:30616"/>
    </ligand>
</feature>
<evidence type="ECO:0000256" key="1">
    <source>
        <dbReference type="ARBA" id="ARBA00004965"/>
    </source>
</evidence>
<evidence type="ECO:0000256" key="15">
    <source>
        <dbReference type="PIRSR" id="PIRSR001558-2"/>
    </source>
</evidence>
<dbReference type="GO" id="GO:0005524">
    <property type="term" value="F:ATP binding"/>
    <property type="evidence" value="ECO:0007669"/>
    <property type="project" value="UniProtKB-UniRule"/>
</dbReference>
<dbReference type="AlphaFoldDB" id="A0AA35RF53"/>
<keyword evidence="6 13" id="KW-0436">Ligase</keyword>
<dbReference type="GO" id="GO:0005829">
    <property type="term" value="C:cytosol"/>
    <property type="evidence" value="ECO:0007669"/>
    <property type="project" value="TreeGrafter"/>
</dbReference>
<evidence type="ECO:0000256" key="9">
    <source>
        <dbReference type="ARBA" id="ARBA00022741"/>
    </source>
</evidence>
<dbReference type="InterPro" id="IPR005615">
    <property type="entry name" value="Glutathione_synthase"/>
</dbReference>
<evidence type="ECO:0000256" key="13">
    <source>
        <dbReference type="PIRNR" id="PIRNR001558"/>
    </source>
</evidence>
<dbReference type="FunFam" id="3.30.1490.50:FF:000001">
    <property type="entry name" value="Glutathione synthetase"/>
    <property type="match status" value="1"/>
</dbReference>
<keyword evidence="10 13" id="KW-0067">ATP-binding</keyword>
<keyword evidence="11 13" id="KW-0460">Magnesium</keyword>
<comment type="catalytic activity">
    <reaction evidence="12">
        <text>gamma-L-glutamyl-L-cysteine + glycine + ATP = glutathione + ADP + phosphate + H(+)</text>
        <dbReference type="Rhea" id="RHEA:13557"/>
        <dbReference type="ChEBI" id="CHEBI:15378"/>
        <dbReference type="ChEBI" id="CHEBI:30616"/>
        <dbReference type="ChEBI" id="CHEBI:43474"/>
        <dbReference type="ChEBI" id="CHEBI:57305"/>
        <dbReference type="ChEBI" id="CHEBI:57925"/>
        <dbReference type="ChEBI" id="CHEBI:58173"/>
        <dbReference type="ChEBI" id="CHEBI:456216"/>
        <dbReference type="EC" id="6.3.2.3"/>
    </reaction>
    <physiologicalReaction direction="left-to-right" evidence="12">
        <dbReference type="Rhea" id="RHEA:13558"/>
    </physiologicalReaction>
</comment>
<dbReference type="InterPro" id="IPR014049">
    <property type="entry name" value="Glutathione_synthase_N_euk"/>
</dbReference>
<proteinExistence type="inferred from homology"/>
<evidence type="ECO:0000256" key="14">
    <source>
        <dbReference type="PIRSR" id="PIRSR001558-1"/>
    </source>
</evidence>
<dbReference type="SUPFAM" id="SSF56059">
    <property type="entry name" value="Glutathione synthetase ATP-binding domain-like"/>
    <property type="match status" value="1"/>
</dbReference>
<comment type="pathway">
    <text evidence="1 13">Sulfur metabolism; glutathione biosynthesis; glutathione from L-cysteine and L-glutamate: step 2/2.</text>
</comment>
<feature type="binding site" evidence="15">
    <location>
        <position position="404"/>
    </location>
    <ligand>
        <name>Mg(2+)</name>
        <dbReference type="ChEBI" id="CHEBI:18420"/>
    </ligand>
</feature>
<evidence type="ECO:0000256" key="4">
    <source>
        <dbReference type="ARBA" id="ARBA00012214"/>
    </source>
</evidence>
<feature type="binding site" evidence="14">
    <location>
        <position position="489"/>
    </location>
    <ligand>
        <name>substrate</name>
    </ligand>
</feature>
<dbReference type="NCBIfam" id="TIGR01986">
    <property type="entry name" value="glut_syn_euk"/>
    <property type="match status" value="1"/>
</dbReference>
<feature type="binding site" evidence="14">
    <location>
        <position position="464"/>
    </location>
    <ligand>
        <name>ATP</name>
        <dbReference type="ChEBI" id="CHEBI:30616"/>
    </ligand>
</feature>
<evidence type="ECO:0000256" key="6">
    <source>
        <dbReference type="ARBA" id="ARBA00022598"/>
    </source>
</evidence>
<reference evidence="17" key="1">
    <citation type="submission" date="2023-03" db="EMBL/GenBank/DDBJ databases">
        <authorList>
            <person name="Steffen K."/>
            <person name="Cardenas P."/>
        </authorList>
    </citation>
    <scope>NUCLEOTIDE SEQUENCE</scope>
</reference>
<evidence type="ECO:0000256" key="8">
    <source>
        <dbReference type="ARBA" id="ARBA00022723"/>
    </source>
</evidence>
<feature type="binding site" evidence="14">
    <location>
        <position position="497"/>
    </location>
    <ligand>
        <name>ATP</name>
        <dbReference type="ChEBI" id="CHEBI:30616"/>
    </ligand>
</feature>
<dbReference type="InterPro" id="IPR037013">
    <property type="entry name" value="GSH-S_sub-bd_sf"/>
</dbReference>
<dbReference type="Gene3D" id="3.30.1490.80">
    <property type="match status" value="1"/>
</dbReference>
<comment type="cofactor">
    <cofactor evidence="13 15">
        <name>Mg(2+)</name>
        <dbReference type="ChEBI" id="CHEBI:18420"/>
    </cofactor>
    <text evidence="13 15">Binds 1 Mg(2+) ion per subunit.</text>
</comment>
<dbReference type="InterPro" id="IPR016185">
    <property type="entry name" value="PreATP-grasp_dom_sf"/>
</dbReference>
<feature type="domain" description="Glutathione synthase substrate-binding" evidence="16">
    <location>
        <begin position="240"/>
        <end position="339"/>
    </location>
</feature>
<evidence type="ECO:0000256" key="2">
    <source>
        <dbReference type="ARBA" id="ARBA00010385"/>
    </source>
</evidence>
<dbReference type="EC" id="6.3.2.3" evidence="4 13"/>
<dbReference type="InterPro" id="IPR014709">
    <property type="entry name" value="Glutathione_synthase_C_euk"/>
</dbReference>
<name>A0AA35RF53_GEOBA</name>
<evidence type="ECO:0000256" key="10">
    <source>
        <dbReference type="ARBA" id="ARBA00022840"/>
    </source>
</evidence>
<feature type="binding site" evidence="14">
    <location>
        <position position="180"/>
    </location>
    <ligand>
        <name>ATP</name>
        <dbReference type="ChEBI" id="CHEBI:30616"/>
    </ligand>
</feature>
<dbReference type="EMBL" id="CASHTH010001031">
    <property type="protein sequence ID" value="CAI8010349.1"/>
    <property type="molecule type" value="Genomic_DNA"/>
</dbReference>
<evidence type="ECO:0000313" key="17">
    <source>
        <dbReference type="EMBL" id="CAI8010349.1"/>
    </source>
</evidence>
<evidence type="ECO:0000256" key="7">
    <source>
        <dbReference type="ARBA" id="ARBA00022684"/>
    </source>
</evidence>
<dbReference type="Pfam" id="PF03199">
    <property type="entry name" value="GSH_synthase"/>
    <property type="match status" value="1"/>
</dbReference>
<keyword evidence="18" id="KW-1185">Reference proteome</keyword>
<evidence type="ECO:0000259" key="16">
    <source>
        <dbReference type="Pfam" id="PF03199"/>
    </source>
</evidence>
<feature type="binding site" evidence="14">
    <location>
        <position position="255"/>
    </location>
    <ligand>
        <name>substrate</name>
    </ligand>
</feature>
<protein>
    <recommendedName>
        <fullName evidence="5 13">Glutathione synthetase</fullName>
        <shortName evidence="13">GSH-S</shortName>
        <ecNumber evidence="4 13">6.3.2.3</ecNumber>
    </recommendedName>
</protein>
<gene>
    <name evidence="17" type="ORF">GBAR_LOCUS6825</name>
</gene>
<dbReference type="GO" id="GO:0000287">
    <property type="term" value="F:magnesium ion binding"/>
    <property type="evidence" value="ECO:0007669"/>
    <property type="project" value="UniProtKB-UniRule"/>
</dbReference>
<dbReference type="Gene3D" id="3.30.1490.50">
    <property type="match status" value="1"/>
</dbReference>
<feature type="binding site" evidence="14">
    <location>
        <position position="411"/>
    </location>
    <ligand>
        <name>ATP</name>
        <dbReference type="ChEBI" id="CHEBI:30616"/>
    </ligand>
</feature>
<feature type="binding site" evidence="15">
    <location>
        <position position="182"/>
    </location>
    <ligand>
        <name>Mg(2+)</name>
        <dbReference type="ChEBI" id="CHEBI:18420"/>
    </ligand>
</feature>
<feature type="binding site" evidence="14">
    <location>
        <position position="491"/>
    </location>
    <ligand>
        <name>ATP</name>
        <dbReference type="ChEBI" id="CHEBI:30616"/>
    </ligand>
</feature>
<dbReference type="Gene3D" id="3.40.50.1760">
    <property type="entry name" value="Glutathione synthase, substrate-binding domain superfamily, eukaryotic"/>
    <property type="match status" value="1"/>
</dbReference>
<dbReference type="Proteomes" id="UP001174909">
    <property type="component" value="Unassembled WGS sequence"/>
</dbReference>
<dbReference type="InterPro" id="IPR014042">
    <property type="entry name" value="Glutathione_synthase_a-hlx"/>
</dbReference>
<dbReference type="Gene3D" id="1.10.1080.10">
    <property type="entry name" value="Glutathione Synthetase, Chain A, domain 3"/>
    <property type="match status" value="1"/>
</dbReference>
<keyword evidence="8 13" id="KW-0479">Metal-binding</keyword>
<feature type="binding site" evidence="14">
    <location>
        <begin position="400"/>
        <end position="409"/>
    </location>
    <ligand>
        <name>ATP</name>
        <dbReference type="ChEBI" id="CHEBI:30616"/>
    </ligand>
</feature>
<feature type="binding site" evidence="14">
    <location>
        <position position="160"/>
    </location>
    <ligand>
        <name>substrate</name>
    </ligand>
</feature>
<accession>A0AA35RF53</accession>
<dbReference type="Pfam" id="PF03917">
    <property type="entry name" value="GSH_synth_ATP"/>
    <property type="match status" value="1"/>
</dbReference>
<sequence length="528" mass="59466">MAAGQRKCRSKRINVWRQVMVKTWIEEASRNNCSALRVLPLYYAMTEWYRDPETVRVLYGLTVSNGIVKKLSSGVAESSVAGTIGVLVTPSLYPLDQFTLARDVQPGFNSLIDSVSRSHEFLTSALENVLETDSFTRRLFEIYKKTRQDNQQTCSLGIHRCDYMLDWRGDDGGMGLRQIEINTVACSIQGFAPGLKSFHEYVSSRYAENETFNVPQNLCLEATVDAFAIAWNEFKNEEAAILFVVEEETFNMYDQLAIEVDLWKRYSIKCLRRTLSQVHGEARLGPGRQLILLDIVCAVVYFRAGYSPSDYPTDKEWEARLLIESSTASLSPSAAYQLMGTKKVQQCLASPGALEQFVSDPKLVKKMRSTFAGQYALDKTPEGDRAVELALQDPDRFVLKPQREGGGNNYYGNDVRVKMEEIRDTPEREAYILMDRVHPPPQMGLILRPHPRVLELEREPVISELGIYGTYVRRGEKVVLNTAAGHCLRTKPVAVNEGGIGVGASYLDSPSLVATEDFIRKIKHSIIM</sequence>
<dbReference type="InterPro" id="IPR004887">
    <property type="entry name" value="GSH_synth_subst-bd"/>
</dbReference>
<comment type="caution">
    <text evidence="17">The sequence shown here is derived from an EMBL/GenBank/DDBJ whole genome shotgun (WGS) entry which is preliminary data.</text>
</comment>
<dbReference type="PIRSF" id="PIRSF001558">
    <property type="entry name" value="GSHase"/>
    <property type="match status" value="1"/>
</dbReference>
<dbReference type="PANTHER" id="PTHR11130">
    <property type="entry name" value="GLUTATHIONE SYNTHETASE"/>
    <property type="match status" value="1"/>
</dbReference>
<evidence type="ECO:0000256" key="3">
    <source>
        <dbReference type="ARBA" id="ARBA00011738"/>
    </source>
</evidence>
<evidence type="ECO:0000313" key="18">
    <source>
        <dbReference type="Proteomes" id="UP001174909"/>
    </source>
</evidence>
<organism evidence="17 18">
    <name type="scientific">Geodia barretti</name>
    <name type="common">Barrett's horny sponge</name>
    <dbReference type="NCBI Taxonomy" id="519541"/>
    <lineage>
        <taxon>Eukaryota</taxon>
        <taxon>Metazoa</taxon>
        <taxon>Porifera</taxon>
        <taxon>Demospongiae</taxon>
        <taxon>Heteroscleromorpha</taxon>
        <taxon>Tetractinellida</taxon>
        <taxon>Astrophorina</taxon>
        <taxon>Geodiidae</taxon>
        <taxon>Geodia</taxon>
    </lineage>
</organism>
<evidence type="ECO:0000256" key="11">
    <source>
        <dbReference type="ARBA" id="ARBA00022842"/>
    </source>
</evidence>
<comment type="subunit">
    <text evidence="3">Homodimer.</text>
</comment>
<evidence type="ECO:0000256" key="12">
    <source>
        <dbReference type="ARBA" id="ARBA00048871"/>
    </source>
</evidence>
<evidence type="ECO:0000256" key="5">
    <source>
        <dbReference type="ARBA" id="ARBA00020821"/>
    </source>
</evidence>
<dbReference type="GO" id="GO:0004363">
    <property type="term" value="F:glutathione synthase activity"/>
    <property type="evidence" value="ECO:0007669"/>
    <property type="project" value="UniProtKB-UniRule"/>
</dbReference>
<keyword evidence="9 13" id="KW-0547">Nucleotide-binding</keyword>
<keyword evidence="7 13" id="KW-0317">Glutathione biosynthesis</keyword>
<dbReference type="GO" id="GO:0043295">
    <property type="term" value="F:glutathione binding"/>
    <property type="evidence" value="ECO:0007669"/>
    <property type="project" value="UniProtKB-UniRule"/>
</dbReference>
<dbReference type="PANTHER" id="PTHR11130:SF0">
    <property type="entry name" value="GLUTATHIONE SYNTHETASE"/>
    <property type="match status" value="1"/>
</dbReference>
<comment type="similarity">
    <text evidence="2 13">Belongs to the eukaryotic GSH synthase family.</text>
</comment>